<dbReference type="PANTHER" id="PTHR36115">
    <property type="entry name" value="PROLINE-RICH ANTIGEN HOMOLOG-RELATED"/>
    <property type="match status" value="1"/>
</dbReference>
<accession>A0ABT9VJF9</accession>
<evidence type="ECO:0000256" key="3">
    <source>
        <dbReference type="ARBA" id="ARBA00022692"/>
    </source>
</evidence>
<comment type="caution">
    <text evidence="8">The sequence shown here is derived from an EMBL/GenBank/DDBJ whole genome shotgun (WGS) entry which is preliminary data.</text>
</comment>
<proteinExistence type="predicted"/>
<dbReference type="RefSeq" id="WP_419150982.1">
    <property type="nucleotide sequence ID" value="NZ_JAUSTR010000001.1"/>
</dbReference>
<evidence type="ECO:0000313" key="9">
    <source>
        <dbReference type="Proteomes" id="UP001225646"/>
    </source>
</evidence>
<keyword evidence="4 6" id="KW-1133">Transmembrane helix</keyword>
<evidence type="ECO:0000256" key="1">
    <source>
        <dbReference type="ARBA" id="ARBA00004651"/>
    </source>
</evidence>
<organism evidence="8 9">
    <name type="scientific">Aeribacillus alveayuensis</name>
    <dbReference type="NCBI Taxonomy" id="279215"/>
    <lineage>
        <taxon>Bacteria</taxon>
        <taxon>Bacillati</taxon>
        <taxon>Bacillota</taxon>
        <taxon>Bacilli</taxon>
        <taxon>Bacillales</taxon>
        <taxon>Bacillaceae</taxon>
        <taxon>Aeribacillus</taxon>
    </lineage>
</organism>
<evidence type="ECO:0000259" key="7">
    <source>
        <dbReference type="Pfam" id="PF06271"/>
    </source>
</evidence>
<dbReference type="Pfam" id="PF06271">
    <property type="entry name" value="RDD"/>
    <property type="match status" value="1"/>
</dbReference>
<dbReference type="InterPro" id="IPR010432">
    <property type="entry name" value="RDD"/>
</dbReference>
<evidence type="ECO:0000256" key="6">
    <source>
        <dbReference type="SAM" id="Phobius"/>
    </source>
</evidence>
<evidence type="ECO:0000256" key="4">
    <source>
        <dbReference type="ARBA" id="ARBA00022989"/>
    </source>
</evidence>
<sequence>MDVTFEDVKEQKLEERAPVGDEKKYDFAGFWMRFWAYLLDLIVIVSINGIIVNPIFLLFDLSKTSFIFSPNQIIGAVIFFSYFVLMTKYFGQTLGKMVFGLRVISLNRETLTWSDVLFRELIGRYISNKIWIGYVIVAFTRKKQGLHDLFTDTTVIHEGR</sequence>
<keyword evidence="3 6" id="KW-0812">Transmembrane</keyword>
<comment type="subcellular location">
    <subcellularLocation>
        <location evidence="1">Cell membrane</location>
        <topology evidence="1">Multi-pass membrane protein</topology>
    </subcellularLocation>
</comment>
<dbReference type="EMBL" id="JAUSTR010000001">
    <property type="protein sequence ID" value="MDQ0161059.1"/>
    <property type="molecule type" value="Genomic_DNA"/>
</dbReference>
<protein>
    <submittedName>
        <fullName evidence="8">RDD family membrane protein YckC</fullName>
    </submittedName>
</protein>
<keyword evidence="2" id="KW-1003">Cell membrane</keyword>
<feature type="domain" description="RDD" evidence="7">
    <location>
        <begin position="28"/>
        <end position="151"/>
    </location>
</feature>
<evidence type="ECO:0000313" key="8">
    <source>
        <dbReference type="EMBL" id="MDQ0161059.1"/>
    </source>
</evidence>
<dbReference type="InterPro" id="IPR051791">
    <property type="entry name" value="Pra-immunoreactive"/>
</dbReference>
<feature type="transmembrane region" description="Helical" evidence="6">
    <location>
        <begin position="65"/>
        <end position="85"/>
    </location>
</feature>
<dbReference type="Proteomes" id="UP001225646">
    <property type="component" value="Unassembled WGS sequence"/>
</dbReference>
<gene>
    <name evidence="8" type="ORF">J2S06_000129</name>
</gene>
<evidence type="ECO:0000256" key="2">
    <source>
        <dbReference type="ARBA" id="ARBA00022475"/>
    </source>
</evidence>
<keyword evidence="5 6" id="KW-0472">Membrane</keyword>
<dbReference type="PANTHER" id="PTHR36115:SF9">
    <property type="entry name" value="LMO1584 PROTEIN"/>
    <property type="match status" value="1"/>
</dbReference>
<evidence type="ECO:0000256" key="5">
    <source>
        <dbReference type="ARBA" id="ARBA00023136"/>
    </source>
</evidence>
<keyword evidence="9" id="KW-1185">Reference proteome</keyword>
<reference evidence="8 9" key="1">
    <citation type="submission" date="2023-07" db="EMBL/GenBank/DDBJ databases">
        <title>Genomic Encyclopedia of Type Strains, Phase IV (KMG-IV): sequencing the most valuable type-strain genomes for metagenomic binning, comparative biology and taxonomic classification.</title>
        <authorList>
            <person name="Goeker M."/>
        </authorList>
    </citation>
    <scope>NUCLEOTIDE SEQUENCE [LARGE SCALE GENOMIC DNA]</scope>
    <source>
        <strain evidence="8 9">DSM 19092</strain>
    </source>
</reference>
<name>A0ABT9VJF9_9BACI</name>
<feature type="transmembrane region" description="Helical" evidence="6">
    <location>
        <begin position="34"/>
        <end position="59"/>
    </location>
</feature>